<dbReference type="Gene3D" id="3.40.50.620">
    <property type="entry name" value="HUPs"/>
    <property type="match status" value="1"/>
</dbReference>
<dbReference type="PRINTS" id="PR01438">
    <property type="entry name" value="UNVRSLSTRESS"/>
</dbReference>
<dbReference type="InterPro" id="IPR006015">
    <property type="entry name" value="Universal_stress_UspA"/>
</dbReference>
<evidence type="ECO:0000313" key="4">
    <source>
        <dbReference type="Proteomes" id="UP001595704"/>
    </source>
</evidence>
<evidence type="ECO:0000313" key="3">
    <source>
        <dbReference type="EMBL" id="MFC3639525.1"/>
    </source>
</evidence>
<dbReference type="PANTHER" id="PTHR46268">
    <property type="entry name" value="STRESS RESPONSE PROTEIN NHAX"/>
    <property type="match status" value="1"/>
</dbReference>
<evidence type="ECO:0000259" key="2">
    <source>
        <dbReference type="Pfam" id="PF00582"/>
    </source>
</evidence>
<protein>
    <submittedName>
        <fullName evidence="3">Universal stress protein</fullName>
    </submittedName>
</protein>
<dbReference type="InterPro" id="IPR006016">
    <property type="entry name" value="UspA"/>
</dbReference>
<dbReference type="InterPro" id="IPR014729">
    <property type="entry name" value="Rossmann-like_a/b/a_fold"/>
</dbReference>
<reference evidence="4" key="1">
    <citation type="journal article" date="2019" name="Int. J. Syst. Evol. Microbiol.">
        <title>The Global Catalogue of Microorganisms (GCM) 10K type strain sequencing project: providing services to taxonomists for standard genome sequencing and annotation.</title>
        <authorList>
            <consortium name="The Broad Institute Genomics Platform"/>
            <consortium name="The Broad Institute Genome Sequencing Center for Infectious Disease"/>
            <person name="Wu L."/>
            <person name="Ma J."/>
        </authorList>
    </citation>
    <scope>NUCLEOTIDE SEQUENCE [LARGE SCALE GENOMIC DNA]</scope>
    <source>
        <strain evidence="4">KCTC 42282</strain>
    </source>
</reference>
<dbReference type="EMBL" id="JBHRYC010000095">
    <property type="protein sequence ID" value="MFC3639525.1"/>
    <property type="molecule type" value="Genomic_DNA"/>
</dbReference>
<dbReference type="PANTHER" id="PTHR46268:SF15">
    <property type="entry name" value="UNIVERSAL STRESS PROTEIN HP_0031"/>
    <property type="match status" value="1"/>
</dbReference>
<dbReference type="Proteomes" id="UP001595704">
    <property type="component" value="Unassembled WGS sequence"/>
</dbReference>
<dbReference type="SUPFAM" id="SSF52402">
    <property type="entry name" value="Adenine nucleotide alpha hydrolases-like"/>
    <property type="match status" value="1"/>
</dbReference>
<name>A0ABV7ULC2_9HYPH</name>
<sequence>MAHHILIPTDGSPLAHRAVEQGLSLAHELGARVTILTVVEPFRIFSLDPQQVALTQDEYEQAARDQAGGYLKEASSRAQAMGVSCDATQVEHDHPYAAIIDTALARGCDMIAMSSHGRGGLSAVILGSVTLKVLTHSKLPVIVFR</sequence>
<gene>
    <name evidence="3" type="ORF">ACFONL_19485</name>
</gene>
<dbReference type="RefSeq" id="WP_191320628.1">
    <property type="nucleotide sequence ID" value="NZ_BNCG01000021.1"/>
</dbReference>
<keyword evidence="4" id="KW-1185">Reference proteome</keyword>
<dbReference type="Pfam" id="PF00582">
    <property type="entry name" value="Usp"/>
    <property type="match status" value="1"/>
</dbReference>
<organism evidence="3 4">
    <name type="scientific">Camelimonas fluminis</name>
    <dbReference type="NCBI Taxonomy" id="1576911"/>
    <lineage>
        <taxon>Bacteria</taxon>
        <taxon>Pseudomonadati</taxon>
        <taxon>Pseudomonadota</taxon>
        <taxon>Alphaproteobacteria</taxon>
        <taxon>Hyphomicrobiales</taxon>
        <taxon>Chelatococcaceae</taxon>
        <taxon>Camelimonas</taxon>
    </lineage>
</organism>
<dbReference type="CDD" id="cd00293">
    <property type="entry name" value="USP-like"/>
    <property type="match status" value="1"/>
</dbReference>
<comment type="caution">
    <text evidence="3">The sequence shown here is derived from an EMBL/GenBank/DDBJ whole genome shotgun (WGS) entry which is preliminary data.</text>
</comment>
<comment type="similarity">
    <text evidence="1">Belongs to the universal stress protein A family.</text>
</comment>
<evidence type="ECO:0000256" key="1">
    <source>
        <dbReference type="ARBA" id="ARBA00008791"/>
    </source>
</evidence>
<accession>A0ABV7ULC2</accession>
<proteinExistence type="inferred from homology"/>
<feature type="domain" description="UspA" evidence="2">
    <location>
        <begin position="1"/>
        <end position="145"/>
    </location>
</feature>